<keyword evidence="4 7" id="KW-0233">DNA recombination</keyword>
<dbReference type="InterPro" id="IPR037278">
    <property type="entry name" value="ARFGAP/RecO"/>
</dbReference>
<dbReference type="Gene3D" id="1.20.1440.120">
    <property type="entry name" value="Recombination protein O, C-terminal domain"/>
    <property type="match status" value="1"/>
</dbReference>
<dbReference type="InterPro" id="IPR012340">
    <property type="entry name" value="NA-bd_OB-fold"/>
</dbReference>
<evidence type="ECO:0000256" key="1">
    <source>
        <dbReference type="ARBA" id="ARBA00007452"/>
    </source>
</evidence>
<dbReference type="InterPro" id="IPR022572">
    <property type="entry name" value="DNA_rep/recomb_RecO_N"/>
</dbReference>
<evidence type="ECO:0000256" key="2">
    <source>
        <dbReference type="ARBA" id="ARBA00021310"/>
    </source>
</evidence>
<dbReference type="Proteomes" id="UP000886043">
    <property type="component" value="Unassembled WGS sequence"/>
</dbReference>
<dbReference type="PANTHER" id="PTHR33991">
    <property type="entry name" value="DNA REPAIR PROTEIN RECO"/>
    <property type="match status" value="1"/>
</dbReference>
<proteinExistence type="inferred from homology"/>
<dbReference type="EMBL" id="DRMH01000012">
    <property type="protein sequence ID" value="HFC96974.1"/>
    <property type="molecule type" value="Genomic_DNA"/>
</dbReference>
<evidence type="ECO:0000256" key="4">
    <source>
        <dbReference type="ARBA" id="ARBA00023172"/>
    </source>
</evidence>
<dbReference type="SUPFAM" id="SSF57863">
    <property type="entry name" value="ArfGap/RecO-like zinc finger"/>
    <property type="match status" value="1"/>
</dbReference>
<gene>
    <name evidence="7 9" type="primary">recO</name>
    <name evidence="9" type="ORF">ENJ40_00750</name>
</gene>
<accession>A0A7C3CQS4</accession>
<evidence type="ECO:0000313" key="9">
    <source>
        <dbReference type="EMBL" id="HFC96974.1"/>
    </source>
</evidence>
<dbReference type="GO" id="GO:0006302">
    <property type="term" value="P:double-strand break repair"/>
    <property type="evidence" value="ECO:0007669"/>
    <property type="project" value="TreeGrafter"/>
</dbReference>
<dbReference type="Pfam" id="PF11967">
    <property type="entry name" value="RecO_N"/>
    <property type="match status" value="1"/>
</dbReference>
<dbReference type="NCBIfam" id="TIGR00613">
    <property type="entry name" value="reco"/>
    <property type="match status" value="1"/>
</dbReference>
<sequence>MSGNSEVLKPFEALVLSVQEISESDLWVQFISAEKGRFAAVAKGARRSRRRFVNKLEPGHLLRVYLRPSRRGLAPILEAADLLWAPETLRTHPRAFVLASYFLELCERSSPPAEGRELFPLLREALETLDRTPEIQGLKAYFEYRLLTLLGWAPEMEVCLVCERPLSERAYFSFRRGGVVCAECAREEDQPLSGPVRGLLRSWGRLSPETLSRVVLSRDLWREAEKLLENFLLRVLDQDIKTLKVWREFRE</sequence>
<evidence type="ECO:0000259" key="8">
    <source>
        <dbReference type="Pfam" id="PF11967"/>
    </source>
</evidence>
<protein>
    <recommendedName>
        <fullName evidence="2 7">DNA repair protein RecO</fullName>
    </recommendedName>
    <alternativeName>
        <fullName evidence="6 7">Recombination protein O</fullName>
    </alternativeName>
</protein>
<dbReference type="SUPFAM" id="SSF50249">
    <property type="entry name" value="Nucleic acid-binding proteins"/>
    <property type="match status" value="1"/>
</dbReference>
<keyword evidence="5 7" id="KW-0234">DNA repair</keyword>
<dbReference type="Gene3D" id="2.40.50.140">
    <property type="entry name" value="Nucleic acid-binding proteins"/>
    <property type="match status" value="1"/>
</dbReference>
<evidence type="ECO:0000256" key="3">
    <source>
        <dbReference type="ARBA" id="ARBA00022763"/>
    </source>
</evidence>
<dbReference type="Pfam" id="PF02565">
    <property type="entry name" value="RecO_C"/>
    <property type="match status" value="1"/>
</dbReference>
<dbReference type="GO" id="GO:0006310">
    <property type="term" value="P:DNA recombination"/>
    <property type="evidence" value="ECO:0007669"/>
    <property type="project" value="UniProtKB-UniRule"/>
</dbReference>
<evidence type="ECO:0000256" key="5">
    <source>
        <dbReference type="ARBA" id="ARBA00023204"/>
    </source>
</evidence>
<feature type="domain" description="DNA replication/recombination mediator RecO N-terminal" evidence="8">
    <location>
        <begin position="12"/>
        <end position="78"/>
    </location>
</feature>
<dbReference type="PANTHER" id="PTHR33991:SF1">
    <property type="entry name" value="DNA REPAIR PROTEIN RECO"/>
    <property type="match status" value="1"/>
</dbReference>
<comment type="function">
    <text evidence="7">Involved in DNA repair and RecF pathway recombination.</text>
</comment>
<evidence type="ECO:0000256" key="7">
    <source>
        <dbReference type="HAMAP-Rule" id="MF_00201"/>
    </source>
</evidence>
<evidence type="ECO:0000256" key="6">
    <source>
        <dbReference type="ARBA" id="ARBA00033409"/>
    </source>
</evidence>
<reference evidence="9" key="1">
    <citation type="journal article" date="2020" name="mSystems">
        <title>Genome- and Community-Level Interaction Insights into Carbon Utilization and Element Cycling Functions of Hydrothermarchaeota in Hydrothermal Sediment.</title>
        <authorList>
            <person name="Zhou Z."/>
            <person name="Liu Y."/>
            <person name="Xu W."/>
            <person name="Pan J."/>
            <person name="Luo Z.H."/>
            <person name="Li M."/>
        </authorList>
    </citation>
    <scope>NUCLEOTIDE SEQUENCE [LARGE SCALE GENOMIC DNA]</scope>
    <source>
        <strain evidence="9">HyVt-483</strain>
    </source>
</reference>
<dbReference type="AlphaFoldDB" id="A0A7C3CQS4"/>
<comment type="similarity">
    <text evidence="1 7">Belongs to the RecO family.</text>
</comment>
<dbReference type="InterPro" id="IPR042242">
    <property type="entry name" value="RecO_C"/>
</dbReference>
<dbReference type="GO" id="GO:0043590">
    <property type="term" value="C:bacterial nucleoid"/>
    <property type="evidence" value="ECO:0007669"/>
    <property type="project" value="TreeGrafter"/>
</dbReference>
<dbReference type="HAMAP" id="MF_00201">
    <property type="entry name" value="RecO"/>
    <property type="match status" value="1"/>
</dbReference>
<comment type="caution">
    <text evidence="9">The sequence shown here is derived from an EMBL/GenBank/DDBJ whole genome shotgun (WGS) entry which is preliminary data.</text>
</comment>
<keyword evidence="3 7" id="KW-0227">DNA damage</keyword>
<dbReference type="InterPro" id="IPR003717">
    <property type="entry name" value="RecO"/>
</dbReference>
<name>A0A7C3CQS4_9BACT</name>
<organism evidence="9">
    <name type="scientific">Thermosulfurimonas dismutans</name>
    <dbReference type="NCBI Taxonomy" id="999894"/>
    <lineage>
        <taxon>Bacteria</taxon>
        <taxon>Pseudomonadati</taxon>
        <taxon>Thermodesulfobacteriota</taxon>
        <taxon>Thermodesulfobacteria</taxon>
        <taxon>Thermodesulfobacteriales</taxon>
        <taxon>Thermodesulfobacteriaceae</taxon>
        <taxon>Thermosulfurimonas</taxon>
    </lineage>
</organism>